<reference evidence="9 10" key="1">
    <citation type="submission" date="2020-01" db="EMBL/GenBank/DDBJ databases">
        <title>Complete and circular genome sequences of six lactobacillus isolates from horses.</title>
        <authorList>
            <person name="Hassan H.M."/>
        </authorList>
    </citation>
    <scope>NUCLEOTIDE SEQUENCE [LARGE SCALE GENOMIC DNA]</scope>
    <source>
        <strain evidence="9 10">1A</strain>
    </source>
</reference>
<evidence type="ECO:0000313" key="9">
    <source>
        <dbReference type="EMBL" id="QLL78262.1"/>
    </source>
</evidence>
<dbReference type="InterPro" id="IPR043519">
    <property type="entry name" value="NT_sf"/>
</dbReference>
<protein>
    <submittedName>
        <fullName evidence="9">GTP pyrophosphokinase family protein</fullName>
    </submittedName>
</protein>
<dbReference type="Gene3D" id="1.10.287.860">
    <property type="entry name" value="Nucleotidyltransferase"/>
    <property type="match status" value="1"/>
</dbReference>
<dbReference type="Gene3D" id="3.30.460.10">
    <property type="entry name" value="Beta Polymerase, domain 2"/>
    <property type="match status" value="1"/>
</dbReference>
<proteinExistence type="inferred from homology"/>
<evidence type="ECO:0000256" key="5">
    <source>
        <dbReference type="ARBA" id="ARBA00022741"/>
    </source>
</evidence>
<dbReference type="GO" id="GO:0005524">
    <property type="term" value="F:ATP binding"/>
    <property type="evidence" value="ECO:0007669"/>
    <property type="project" value="UniProtKB-KW"/>
</dbReference>
<dbReference type="PANTHER" id="PTHR47837">
    <property type="entry name" value="GTP PYROPHOSPHOKINASE YJBM"/>
    <property type="match status" value="1"/>
</dbReference>
<name>A0A7H9ELV1_9LACO</name>
<dbReference type="UniPathway" id="UPA00908">
    <property type="reaction ID" value="UER00884"/>
</dbReference>
<dbReference type="SMART" id="SM00954">
    <property type="entry name" value="RelA_SpoT"/>
    <property type="match status" value="1"/>
</dbReference>
<comment type="pathway">
    <text evidence="1">Purine metabolism; ppGpp biosynthesis; ppGpp from GTP: step 1/2.</text>
</comment>
<dbReference type="GeneID" id="89600010"/>
<dbReference type="GO" id="GO:0016301">
    <property type="term" value="F:kinase activity"/>
    <property type="evidence" value="ECO:0007669"/>
    <property type="project" value="UniProtKB-KW"/>
</dbReference>
<dbReference type="Pfam" id="PF04607">
    <property type="entry name" value="RelA_SpoT"/>
    <property type="match status" value="1"/>
</dbReference>
<dbReference type="EMBL" id="CP047418">
    <property type="protein sequence ID" value="QLL78262.1"/>
    <property type="molecule type" value="Genomic_DNA"/>
</dbReference>
<dbReference type="Proteomes" id="UP000510886">
    <property type="component" value="Chromosome"/>
</dbReference>
<dbReference type="AlphaFoldDB" id="A0A7H9ELV1"/>
<organism evidence="9 10">
    <name type="scientific">Ligilactobacillus saerimneri</name>
    <dbReference type="NCBI Taxonomy" id="228229"/>
    <lineage>
        <taxon>Bacteria</taxon>
        <taxon>Bacillati</taxon>
        <taxon>Bacillota</taxon>
        <taxon>Bacilli</taxon>
        <taxon>Lactobacillales</taxon>
        <taxon>Lactobacillaceae</taxon>
        <taxon>Ligilactobacillus</taxon>
    </lineage>
</organism>
<keyword evidence="4" id="KW-0808">Transferase</keyword>
<evidence type="ECO:0000256" key="6">
    <source>
        <dbReference type="ARBA" id="ARBA00022777"/>
    </source>
</evidence>
<evidence type="ECO:0000256" key="2">
    <source>
        <dbReference type="ARBA" id="ARBA00007476"/>
    </source>
</evidence>
<dbReference type="InterPro" id="IPR007685">
    <property type="entry name" value="RelA_SpoT"/>
</dbReference>
<comment type="subunit">
    <text evidence="3">Homotetramer.</text>
</comment>
<gene>
    <name evidence="9" type="ORF">GTO87_06390</name>
</gene>
<dbReference type="GO" id="GO:0015970">
    <property type="term" value="P:guanosine tetraphosphate biosynthetic process"/>
    <property type="evidence" value="ECO:0007669"/>
    <property type="project" value="UniProtKB-UniPathway"/>
</dbReference>
<dbReference type="CDD" id="cd05399">
    <property type="entry name" value="NT_Rel-Spo_like"/>
    <property type="match status" value="1"/>
</dbReference>
<evidence type="ECO:0000256" key="1">
    <source>
        <dbReference type="ARBA" id="ARBA00004976"/>
    </source>
</evidence>
<evidence type="ECO:0000259" key="8">
    <source>
        <dbReference type="SMART" id="SM00954"/>
    </source>
</evidence>
<dbReference type="FunFam" id="3.30.460.10:FF:000012">
    <property type="entry name" value="GTP pyrophosphokinase YjbM"/>
    <property type="match status" value="1"/>
</dbReference>
<keyword evidence="6 9" id="KW-0418">Kinase</keyword>
<keyword evidence="5" id="KW-0547">Nucleotide-binding</keyword>
<evidence type="ECO:0000313" key="10">
    <source>
        <dbReference type="Proteomes" id="UP000510886"/>
    </source>
</evidence>
<evidence type="ECO:0000256" key="7">
    <source>
        <dbReference type="ARBA" id="ARBA00022840"/>
    </source>
</evidence>
<dbReference type="RefSeq" id="WP_009553855.1">
    <property type="nucleotide sequence ID" value="NZ_CALVCX010000028.1"/>
</dbReference>
<comment type="similarity">
    <text evidence="2">Belongs to the RelA/SpoT family.</text>
</comment>
<dbReference type="PANTHER" id="PTHR47837:SF1">
    <property type="entry name" value="GTP PYROPHOSPHOKINASE YJBM"/>
    <property type="match status" value="1"/>
</dbReference>
<evidence type="ECO:0000256" key="4">
    <source>
        <dbReference type="ARBA" id="ARBA00022679"/>
    </source>
</evidence>
<accession>A0A7H9ELV1</accession>
<sequence length="214" mass="25427">MENWIQFIQPYSQAVNELIFKFQEYQEQFAQTGQHVPIELVTGRVKTLASIEEKMKRRNIPLSRLDPDMEDIAGVRIVCQFVEDIYQVVALIRRRQDFKILEERDYISNRKPSGYRSYHIIIEYPVQTLTDIKVVKAEIQVRTMAMNFWATIEHSLNYKYHGQFPHELAQRLQKSAEATFLLDTEMSNIRDEIQKAQKEFEHRKNKGGHPHLFQ</sequence>
<dbReference type="InterPro" id="IPR052366">
    <property type="entry name" value="GTP_Pyrophosphokinase"/>
</dbReference>
<dbReference type="SUPFAM" id="SSF81301">
    <property type="entry name" value="Nucleotidyltransferase"/>
    <property type="match status" value="1"/>
</dbReference>
<evidence type="ECO:0000256" key="3">
    <source>
        <dbReference type="ARBA" id="ARBA00011881"/>
    </source>
</evidence>
<feature type="domain" description="RelA/SpoT" evidence="8">
    <location>
        <begin position="43"/>
        <end position="164"/>
    </location>
</feature>
<dbReference type="KEGG" id="lsw:GTO87_06390"/>
<keyword evidence="7" id="KW-0067">ATP-binding</keyword>